<dbReference type="OrthoDB" id="6355011at2"/>
<dbReference type="AlphaFoldDB" id="A0A3P1SJ80"/>
<dbReference type="InterPro" id="IPR022548">
    <property type="entry name" value="DUF2846"/>
</dbReference>
<dbReference type="Pfam" id="PF11008">
    <property type="entry name" value="DUF2846"/>
    <property type="match status" value="1"/>
</dbReference>
<dbReference type="RefSeq" id="WP_124927827.1">
    <property type="nucleotide sequence ID" value="NZ_BMOH01000003.1"/>
</dbReference>
<keyword evidence="4" id="KW-1185">Reference proteome</keyword>
<dbReference type="PROSITE" id="PS51257">
    <property type="entry name" value="PROKAR_LIPOPROTEIN"/>
    <property type="match status" value="1"/>
</dbReference>
<evidence type="ECO:0000313" key="3">
    <source>
        <dbReference type="EMBL" id="RRC97116.1"/>
    </source>
</evidence>
<accession>A0A3P1SJ80</accession>
<dbReference type="Proteomes" id="UP000267535">
    <property type="component" value="Unassembled WGS sequence"/>
</dbReference>
<keyword evidence="1" id="KW-0732">Signal</keyword>
<protein>
    <submittedName>
        <fullName evidence="3">DUF2846 domain-containing protein</fullName>
    </submittedName>
</protein>
<evidence type="ECO:0000313" key="4">
    <source>
        <dbReference type="Proteomes" id="UP000267535"/>
    </source>
</evidence>
<sequence length="147" mass="16205">MKLLISTLIILVLTGCASTSPYVPSSTLNESNASIVYIYRTDVAYHSMNPEKPFFYVDGKLVGKLGTGQFVRFIVGPGSHALTSRESVVFAPGRESGNLQGEFESGKTYYFRYSKNLTSMYHTGAGFIMSDSSSLRPATKKMFDERS</sequence>
<reference evidence="3 4" key="1">
    <citation type="submission" date="2018-11" db="EMBL/GenBank/DDBJ databases">
        <title>The draft genome sequence of Amphritea balenae JAMM 1525T.</title>
        <authorList>
            <person name="Fang Z."/>
            <person name="Zhang Y."/>
            <person name="Han X."/>
        </authorList>
    </citation>
    <scope>NUCLEOTIDE SEQUENCE [LARGE SCALE GENOMIC DNA]</scope>
    <source>
        <strain evidence="3 4">JAMM 1525</strain>
    </source>
</reference>
<proteinExistence type="predicted"/>
<feature type="signal peptide" evidence="1">
    <location>
        <begin position="1"/>
        <end position="17"/>
    </location>
</feature>
<dbReference type="EMBL" id="RQXV01000014">
    <property type="protein sequence ID" value="RRC97116.1"/>
    <property type="molecule type" value="Genomic_DNA"/>
</dbReference>
<gene>
    <name evidence="3" type="ORF">EHS89_19400</name>
</gene>
<comment type="caution">
    <text evidence="3">The sequence shown here is derived from an EMBL/GenBank/DDBJ whole genome shotgun (WGS) entry which is preliminary data.</text>
</comment>
<feature type="domain" description="DUF2846" evidence="2">
    <location>
        <begin position="31"/>
        <end position="120"/>
    </location>
</feature>
<evidence type="ECO:0000256" key="1">
    <source>
        <dbReference type="SAM" id="SignalP"/>
    </source>
</evidence>
<feature type="chain" id="PRO_5018024899" evidence="1">
    <location>
        <begin position="18"/>
        <end position="147"/>
    </location>
</feature>
<name>A0A3P1SJ80_9GAMM</name>
<organism evidence="3 4">
    <name type="scientific">Amphritea balenae</name>
    <dbReference type="NCBI Taxonomy" id="452629"/>
    <lineage>
        <taxon>Bacteria</taxon>
        <taxon>Pseudomonadati</taxon>
        <taxon>Pseudomonadota</taxon>
        <taxon>Gammaproteobacteria</taxon>
        <taxon>Oceanospirillales</taxon>
        <taxon>Oceanospirillaceae</taxon>
        <taxon>Amphritea</taxon>
    </lineage>
</organism>
<evidence type="ECO:0000259" key="2">
    <source>
        <dbReference type="Pfam" id="PF11008"/>
    </source>
</evidence>